<dbReference type="InterPro" id="IPR012349">
    <property type="entry name" value="Split_barrel_FMN-bd"/>
</dbReference>
<dbReference type="Gene3D" id="2.30.110.10">
    <property type="entry name" value="Electron Transport, Fmn-binding Protein, Chain A"/>
    <property type="match status" value="1"/>
</dbReference>
<accession>A0A5Q0CAQ0</accession>
<dbReference type="EMBL" id="CP043498">
    <property type="protein sequence ID" value="QFY61100.1"/>
    <property type="molecule type" value="Genomic_DNA"/>
</dbReference>
<dbReference type="Proteomes" id="UP000326881">
    <property type="component" value="Chromosome"/>
</dbReference>
<evidence type="ECO:0000313" key="2">
    <source>
        <dbReference type="Proteomes" id="UP000326881"/>
    </source>
</evidence>
<evidence type="ECO:0000313" key="1">
    <source>
        <dbReference type="EMBL" id="QFY61100.1"/>
    </source>
</evidence>
<protein>
    <submittedName>
        <fullName evidence="1">Pyridoxamine 5'-phosphate oxidase family protein</fullName>
    </submittedName>
</protein>
<reference evidence="1 2" key="1">
    <citation type="submission" date="2019-08" db="EMBL/GenBank/DDBJ databases">
        <title>Prosopis cineraria nodule microbiome.</title>
        <authorList>
            <person name="Ali R."/>
            <person name="Chaluvadi S.R."/>
            <person name="Wang X."/>
        </authorList>
    </citation>
    <scope>NUCLEOTIDE SEQUENCE [LARGE SCALE GENOMIC DNA]</scope>
    <source>
        <strain evidence="1 2">BG7</strain>
    </source>
</reference>
<name>A0A5Q0CAQ0_9HYPH</name>
<gene>
    <name evidence="1" type="ORF">FZ934_12150</name>
</gene>
<keyword evidence="2" id="KW-1185">Reference proteome</keyword>
<proteinExistence type="predicted"/>
<organism evidence="1 2">
    <name type="scientific">Rhizobium grahamii</name>
    <dbReference type="NCBI Taxonomy" id="1120045"/>
    <lineage>
        <taxon>Bacteria</taxon>
        <taxon>Pseudomonadati</taxon>
        <taxon>Pseudomonadota</taxon>
        <taxon>Alphaproteobacteria</taxon>
        <taxon>Hyphomicrobiales</taxon>
        <taxon>Rhizobiaceae</taxon>
        <taxon>Rhizobium/Agrobacterium group</taxon>
        <taxon>Rhizobium</taxon>
    </lineage>
</organism>
<dbReference type="Pfam" id="PF12900">
    <property type="entry name" value="Pyridox_ox_2"/>
    <property type="match status" value="1"/>
</dbReference>
<dbReference type="AlphaFoldDB" id="A0A5Q0CAQ0"/>
<dbReference type="OrthoDB" id="8137294at2"/>
<dbReference type="InterPro" id="IPR024747">
    <property type="entry name" value="Pyridox_Oxase-rel"/>
</dbReference>
<sequence>MSMALKNMTHAECLQMLTAAHFGHLGCSNDGQPYIVPIYFAFQSRVAYSFSMPGHKVDWMRQNPKVCLQVEEWKTKGGWQSVVLDGTFQEFPDNDAWHEERLHAWTLLQKHLNWWEIGSLKPDEVAPAHASPHLFYGIYMNDISGRVAIQTD</sequence>
<dbReference type="KEGG" id="rgr:FZ934_12150"/>
<dbReference type="RefSeq" id="WP_153271266.1">
    <property type="nucleotide sequence ID" value="NZ_CP043498.1"/>
</dbReference>
<dbReference type="SUPFAM" id="SSF50475">
    <property type="entry name" value="FMN-binding split barrel"/>
    <property type="match status" value="1"/>
</dbReference>